<evidence type="ECO:0000313" key="3">
    <source>
        <dbReference type="Proteomes" id="UP000663874"/>
    </source>
</evidence>
<dbReference type="EMBL" id="CAJOBE010054759">
    <property type="protein sequence ID" value="CAF4368400.1"/>
    <property type="molecule type" value="Genomic_DNA"/>
</dbReference>
<comment type="caution">
    <text evidence="2">The sequence shown here is derived from an EMBL/GenBank/DDBJ whole genome shotgun (WGS) entry which is preliminary data.</text>
</comment>
<feature type="non-terminal residue" evidence="2">
    <location>
        <position position="1"/>
    </location>
</feature>
<gene>
    <name evidence="2" type="ORF">FNK824_LOCUS42912</name>
</gene>
<proteinExistence type="predicted"/>
<dbReference type="Proteomes" id="UP000663874">
    <property type="component" value="Unassembled WGS sequence"/>
</dbReference>
<evidence type="ECO:0000313" key="2">
    <source>
        <dbReference type="EMBL" id="CAF4368400.1"/>
    </source>
</evidence>
<sequence>LKSFIKDVDLEASHLSEVNDLILTLAERKCDQQIIRLLEKKQEDVLQDLLNLKNETTKTIENLDQQVQEQEKLRQNARTMLSIIQRTKVQLIELRPTINDEADQKLKKIDDDVTINYKLF</sequence>
<reference evidence="2" key="1">
    <citation type="submission" date="2021-02" db="EMBL/GenBank/DDBJ databases">
        <authorList>
            <person name="Nowell W R."/>
        </authorList>
    </citation>
    <scope>NUCLEOTIDE SEQUENCE</scope>
</reference>
<accession>A0A820M8J5</accession>
<protein>
    <submittedName>
        <fullName evidence="2">Uncharacterized protein</fullName>
    </submittedName>
</protein>
<keyword evidence="1" id="KW-0175">Coiled coil</keyword>
<feature type="non-terminal residue" evidence="2">
    <location>
        <position position="120"/>
    </location>
</feature>
<name>A0A820M8J5_9BILA</name>
<feature type="coiled-coil region" evidence="1">
    <location>
        <begin position="35"/>
        <end position="80"/>
    </location>
</feature>
<dbReference type="AlphaFoldDB" id="A0A820M8J5"/>
<organism evidence="2 3">
    <name type="scientific">Rotaria sordida</name>
    <dbReference type="NCBI Taxonomy" id="392033"/>
    <lineage>
        <taxon>Eukaryota</taxon>
        <taxon>Metazoa</taxon>
        <taxon>Spiralia</taxon>
        <taxon>Gnathifera</taxon>
        <taxon>Rotifera</taxon>
        <taxon>Eurotatoria</taxon>
        <taxon>Bdelloidea</taxon>
        <taxon>Philodinida</taxon>
        <taxon>Philodinidae</taxon>
        <taxon>Rotaria</taxon>
    </lineage>
</organism>
<evidence type="ECO:0000256" key="1">
    <source>
        <dbReference type="SAM" id="Coils"/>
    </source>
</evidence>